<dbReference type="PROSITE" id="PS01015">
    <property type="entry name" value="RIBOSOMAL_L19"/>
    <property type="match status" value="1"/>
</dbReference>
<keyword evidence="4" id="KW-0934">Plastid</keyword>
<dbReference type="SUPFAM" id="SSF50104">
    <property type="entry name" value="Translation proteins SH3-like domain"/>
    <property type="match status" value="1"/>
</dbReference>
<proteinExistence type="inferred from homology"/>
<geneLocation type="plastid" evidence="4"/>
<dbReference type="EMBL" id="LC484193">
    <property type="protein sequence ID" value="BBK20492.1"/>
    <property type="molecule type" value="Genomic_DNA"/>
</dbReference>
<name>A0A679C9U9_9CRYP</name>
<dbReference type="PANTHER" id="PTHR15680:SF9">
    <property type="entry name" value="LARGE RIBOSOMAL SUBUNIT PROTEIN BL19M"/>
    <property type="match status" value="1"/>
</dbReference>
<comment type="similarity">
    <text evidence="1">Belongs to the bacterial ribosomal protein bL19 family.</text>
</comment>
<dbReference type="GO" id="GO:0003735">
    <property type="term" value="F:structural constituent of ribosome"/>
    <property type="evidence" value="ECO:0007669"/>
    <property type="project" value="InterPro"/>
</dbReference>
<dbReference type="NCBIfam" id="TIGR01024">
    <property type="entry name" value="rplS_bact"/>
    <property type="match status" value="1"/>
</dbReference>
<dbReference type="Pfam" id="PF01245">
    <property type="entry name" value="Ribosomal_L19"/>
    <property type="match status" value="1"/>
</dbReference>
<reference evidence="4" key="1">
    <citation type="journal article" date="2020" name="Genome Biol. Evol.">
        <title>Comparative plastid genomics of Cryptomonas species reveals fine-scale genomic responses to loss of photosynthesis.</title>
        <authorList>
            <person name="Tanifuji G."/>
            <person name="Kamikawa R."/>
            <person name="Moore C.E."/>
            <person name="Mills T."/>
            <person name="Onodera N.T."/>
            <person name="Kashiyama Y."/>
            <person name="Archibald J.M."/>
            <person name="Inagaki Y."/>
            <person name="Hashimoto T."/>
        </authorList>
    </citation>
    <scope>NUCLEOTIDE SEQUENCE</scope>
    <source>
        <strain evidence="4">CCAC 1634 B</strain>
    </source>
</reference>
<dbReference type="GO" id="GO:0006412">
    <property type="term" value="P:translation"/>
    <property type="evidence" value="ECO:0007669"/>
    <property type="project" value="InterPro"/>
</dbReference>
<gene>
    <name evidence="4" type="primary">rpl19</name>
    <name evidence="4" type="ORF">CryM1634B_p064</name>
</gene>
<dbReference type="PANTHER" id="PTHR15680">
    <property type="entry name" value="RIBOSOMAL PROTEIN L19"/>
    <property type="match status" value="1"/>
</dbReference>
<dbReference type="InterPro" id="IPR018257">
    <property type="entry name" value="Ribosomal_bL19_CS"/>
</dbReference>
<dbReference type="PRINTS" id="PR00061">
    <property type="entry name" value="RIBOSOMALL19"/>
</dbReference>
<dbReference type="Gene3D" id="2.30.30.790">
    <property type="match status" value="1"/>
</dbReference>
<dbReference type="GO" id="GO:0005762">
    <property type="term" value="C:mitochondrial large ribosomal subunit"/>
    <property type="evidence" value="ECO:0007669"/>
    <property type="project" value="TreeGrafter"/>
</dbReference>
<keyword evidence="2 4" id="KW-0689">Ribosomal protein</keyword>
<dbReference type="AlphaFoldDB" id="A0A679C9U9"/>
<sequence length="120" mass="13655">MESHYCPSTHTTPIFEKNSNGLVTKLVKTGDTLKLCMSIVENGKERMQYVEGIVICKKNSGVNTTITLRRILQGVGVERVYFLHSPTIQSIEILRSSKTRRSKLYYLRTRSGKAARLHQL</sequence>
<dbReference type="InterPro" id="IPR038657">
    <property type="entry name" value="Ribosomal_bL19_sf"/>
</dbReference>
<accession>A0A679C9U9</accession>
<protein>
    <submittedName>
        <fullName evidence="4">Ribosomal protein L19</fullName>
    </submittedName>
</protein>
<evidence type="ECO:0000256" key="1">
    <source>
        <dbReference type="ARBA" id="ARBA00005781"/>
    </source>
</evidence>
<dbReference type="InterPro" id="IPR008991">
    <property type="entry name" value="Translation_prot_SH3-like_sf"/>
</dbReference>
<evidence type="ECO:0000313" key="4">
    <source>
        <dbReference type="EMBL" id="BBK20492.1"/>
    </source>
</evidence>
<dbReference type="InterPro" id="IPR001857">
    <property type="entry name" value="Ribosomal_bL19"/>
</dbReference>
<evidence type="ECO:0000256" key="2">
    <source>
        <dbReference type="ARBA" id="ARBA00022980"/>
    </source>
</evidence>
<keyword evidence="3" id="KW-0687">Ribonucleoprotein</keyword>
<organism evidence="4">
    <name type="scientific">Cryptomonas sp. CCAC 1634B</name>
    <dbReference type="NCBI Taxonomy" id="2051848"/>
    <lineage>
        <taxon>Eukaryota</taxon>
        <taxon>Cryptophyceae</taxon>
        <taxon>Cryptomonadales</taxon>
        <taxon>Cryptomonadaceae</taxon>
        <taxon>Cryptomonas</taxon>
    </lineage>
</organism>
<evidence type="ECO:0000256" key="3">
    <source>
        <dbReference type="ARBA" id="ARBA00023274"/>
    </source>
</evidence>